<sequence length="329" mass="36323">MPNNKRRPTADFSRSTPRSPRPAAPASLAAGQRRPPAAPLESADPARKARPAPGASAGESARRTRHLETAGKPERLHKLLANSGIGSRREMEALIAAGRIHVNGEPAQLGQTVSPGDRIKVNGKLVQLRFSDRLPRVILYHKPEGEIVSRNDPEHRPSVFTSLPRMSAGRWVAVGRLDFNTSGLLLLSTSGDLANRLMHPRYQLVREYAVRILGDLPDDARRRLLDGIELDDGPAKFASFQEAGGEGANRWYRVSLFEGRNREVRRMFEAVGVVVSRLMRVRFGPFVLPPSLKRGQVYELPEAEVKKLLADFGMATAESGRPPRRPRPA</sequence>
<evidence type="ECO:0000313" key="9">
    <source>
        <dbReference type="Proteomes" id="UP000886469"/>
    </source>
</evidence>
<dbReference type="PROSITE" id="PS50889">
    <property type="entry name" value="S4"/>
    <property type="match status" value="1"/>
</dbReference>
<dbReference type="InterPro" id="IPR002942">
    <property type="entry name" value="S4_RNA-bd"/>
</dbReference>
<keyword evidence="3 5" id="KW-0413">Isomerase</keyword>
<dbReference type="SUPFAM" id="SSF55174">
    <property type="entry name" value="Alpha-L RNA-binding motif"/>
    <property type="match status" value="1"/>
</dbReference>
<dbReference type="NCBIfam" id="TIGR00093">
    <property type="entry name" value="pseudouridine synthase"/>
    <property type="match status" value="1"/>
</dbReference>
<dbReference type="InterPro" id="IPR042092">
    <property type="entry name" value="PsdUridine_s_RsuA/RluB/E/F_cat"/>
</dbReference>
<evidence type="ECO:0000256" key="2">
    <source>
        <dbReference type="ARBA" id="ARBA00022884"/>
    </source>
</evidence>
<dbReference type="Proteomes" id="UP000886469">
    <property type="component" value="Unassembled WGS sequence"/>
</dbReference>
<dbReference type="SUPFAM" id="SSF55120">
    <property type="entry name" value="Pseudouridine synthase"/>
    <property type="match status" value="1"/>
</dbReference>
<evidence type="ECO:0000256" key="5">
    <source>
        <dbReference type="RuleBase" id="RU003887"/>
    </source>
</evidence>
<name>A0ABX1TBT4_9PROT</name>
<dbReference type="Gene3D" id="3.10.290.10">
    <property type="entry name" value="RNA-binding S4 domain"/>
    <property type="match status" value="1"/>
</dbReference>
<comment type="caution">
    <text evidence="8">The sequence shown here is derived from an EMBL/GenBank/DDBJ whole genome shotgun (WGS) entry which is preliminary data.</text>
</comment>
<proteinExistence type="inferred from homology"/>
<feature type="compositionally biased region" description="Low complexity" evidence="6">
    <location>
        <begin position="24"/>
        <end position="34"/>
    </location>
</feature>
<accession>A0ABX1TBT4</accession>
<dbReference type="Gene3D" id="3.30.70.1560">
    <property type="entry name" value="Alpha-L RNA-binding motif"/>
    <property type="match status" value="1"/>
</dbReference>
<dbReference type="SMART" id="SM00363">
    <property type="entry name" value="S4"/>
    <property type="match status" value="1"/>
</dbReference>
<comment type="similarity">
    <text evidence="1 5">Belongs to the pseudouridine synthase RsuA family.</text>
</comment>
<reference evidence="8" key="1">
    <citation type="submission" date="2019-03" db="EMBL/GenBank/DDBJ databases">
        <title>Metabolic reconstructions from genomes of highly enriched 'Candidatus Accumulibacter' and 'Candidatus Competibacter' bioreactor populations.</title>
        <authorList>
            <person name="Annavajhala M.K."/>
            <person name="Welles L."/>
            <person name="Abbas B."/>
            <person name="Sorokin D."/>
            <person name="Park H."/>
            <person name="Van Loosdrecht M."/>
            <person name="Chandran K."/>
        </authorList>
    </citation>
    <scope>NUCLEOTIDE SEQUENCE</scope>
    <source>
        <strain evidence="8">SBR_L</strain>
    </source>
</reference>
<feature type="domain" description="RNA-binding S4" evidence="7">
    <location>
        <begin position="74"/>
        <end position="135"/>
    </location>
</feature>
<gene>
    <name evidence="8" type="ORF">E4Q08_14885</name>
</gene>
<keyword evidence="2 4" id="KW-0694">RNA-binding</keyword>
<evidence type="ECO:0000313" key="8">
    <source>
        <dbReference type="EMBL" id="NMQ06441.1"/>
    </source>
</evidence>
<dbReference type="PROSITE" id="PS01149">
    <property type="entry name" value="PSI_RSU"/>
    <property type="match status" value="1"/>
</dbReference>
<evidence type="ECO:0000259" key="7">
    <source>
        <dbReference type="SMART" id="SM00363"/>
    </source>
</evidence>
<dbReference type="InterPro" id="IPR018496">
    <property type="entry name" value="PsdUridine_synth_RsuA/RluB_CS"/>
</dbReference>
<dbReference type="Pfam" id="PF01479">
    <property type="entry name" value="S4"/>
    <property type="match status" value="1"/>
</dbReference>
<feature type="region of interest" description="Disordered" evidence="6">
    <location>
        <begin position="1"/>
        <end position="76"/>
    </location>
</feature>
<organism evidence="8 9">
    <name type="scientific">Candidatus Accumulibacter contiguus</name>
    <dbReference type="NCBI Taxonomy" id="2954381"/>
    <lineage>
        <taxon>Bacteria</taxon>
        <taxon>Pseudomonadati</taxon>
        <taxon>Pseudomonadota</taxon>
        <taxon>Betaproteobacteria</taxon>
        <taxon>Candidatus Accumulibacter</taxon>
    </lineage>
</organism>
<dbReference type="InterPro" id="IPR006145">
    <property type="entry name" value="PsdUridine_synth_RsuA/RluA"/>
</dbReference>
<dbReference type="EC" id="5.4.99.-" evidence="5"/>
<dbReference type="InterPro" id="IPR020094">
    <property type="entry name" value="TruA/RsuA/RluB/E/F_N"/>
</dbReference>
<dbReference type="CDD" id="cd02556">
    <property type="entry name" value="PseudoU_synth_RluB"/>
    <property type="match status" value="1"/>
</dbReference>
<feature type="compositionally biased region" description="Basic and acidic residues" evidence="6">
    <location>
        <begin position="60"/>
        <end position="76"/>
    </location>
</feature>
<evidence type="ECO:0000256" key="6">
    <source>
        <dbReference type="SAM" id="MobiDB-lite"/>
    </source>
</evidence>
<dbReference type="Gene3D" id="3.30.70.580">
    <property type="entry name" value="Pseudouridine synthase I, catalytic domain, N-terminal subdomain"/>
    <property type="match status" value="1"/>
</dbReference>
<dbReference type="InterPro" id="IPR036986">
    <property type="entry name" value="S4_RNA-bd_sf"/>
</dbReference>
<keyword evidence="9" id="KW-1185">Reference proteome</keyword>
<dbReference type="Pfam" id="PF00849">
    <property type="entry name" value="PseudoU_synth_2"/>
    <property type="match status" value="1"/>
</dbReference>
<dbReference type="RefSeq" id="WP_169070974.1">
    <property type="nucleotide sequence ID" value="NZ_JAZKUC010000001.1"/>
</dbReference>
<dbReference type="InterPro" id="IPR020103">
    <property type="entry name" value="PsdUridine_synth_cat_dom_sf"/>
</dbReference>
<dbReference type="InterPro" id="IPR050343">
    <property type="entry name" value="RsuA_PseudoU_synthase"/>
</dbReference>
<dbReference type="CDD" id="cd00165">
    <property type="entry name" value="S4"/>
    <property type="match status" value="1"/>
</dbReference>
<evidence type="ECO:0000256" key="4">
    <source>
        <dbReference type="PROSITE-ProRule" id="PRU00182"/>
    </source>
</evidence>
<dbReference type="PANTHER" id="PTHR47683:SF3">
    <property type="entry name" value="RIBOSOMAL LARGE SUBUNIT PSEUDOURIDINE SYNTHASE B"/>
    <property type="match status" value="1"/>
</dbReference>
<dbReference type="PANTHER" id="PTHR47683">
    <property type="entry name" value="PSEUDOURIDINE SYNTHASE FAMILY PROTEIN-RELATED"/>
    <property type="match status" value="1"/>
</dbReference>
<evidence type="ECO:0000256" key="1">
    <source>
        <dbReference type="ARBA" id="ARBA00008348"/>
    </source>
</evidence>
<protein>
    <recommendedName>
        <fullName evidence="5">Pseudouridine synthase</fullName>
        <ecNumber evidence="5">5.4.99.-</ecNumber>
    </recommendedName>
</protein>
<evidence type="ECO:0000256" key="3">
    <source>
        <dbReference type="ARBA" id="ARBA00023235"/>
    </source>
</evidence>
<dbReference type="EMBL" id="SPMX01000042">
    <property type="protein sequence ID" value="NMQ06441.1"/>
    <property type="molecule type" value="Genomic_DNA"/>
</dbReference>
<dbReference type="InterPro" id="IPR000748">
    <property type="entry name" value="PsdUridine_synth_RsuA/RluB/E/F"/>
</dbReference>